<dbReference type="AlphaFoldDB" id="G7VBP3"/>
<dbReference type="KEGG" id="pyr:P186_2268"/>
<sequence>MAPSVAKHLDISEAMAVKWVRFIKFIDVRELNLKKTA</sequence>
<keyword evidence="2" id="KW-1185">Reference proteome</keyword>
<dbReference type="BioCyc" id="PSP1104324:GJSN-2219-MONOMER"/>
<evidence type="ECO:0000313" key="1">
    <source>
        <dbReference type="EMBL" id="AET33660.1"/>
    </source>
</evidence>
<dbReference type="EMBL" id="CP003098">
    <property type="protein sequence ID" value="AET33660.1"/>
    <property type="molecule type" value="Genomic_DNA"/>
</dbReference>
<reference evidence="1 2" key="1">
    <citation type="journal article" date="2012" name="J. Bacteriol.">
        <title>Complete genome sequence of strain 1860, a crenarchaeon of the genus pyrobaculum able to grow with various electron acceptors.</title>
        <authorList>
            <person name="Mardanov A.V."/>
            <person name="Gumerov V.M."/>
            <person name="Slobodkina G.B."/>
            <person name="Beletsky A.V."/>
            <person name="Bonch-Osmolovskaya E.A."/>
            <person name="Ravin N.V."/>
            <person name="Skryabin K.G."/>
        </authorList>
    </citation>
    <scope>NUCLEOTIDE SEQUENCE [LARGE SCALE GENOMIC DNA]</scope>
    <source>
        <strain evidence="1 2">1860</strain>
    </source>
</reference>
<protein>
    <submittedName>
        <fullName evidence="1">Uncharacterized protein</fullName>
    </submittedName>
</protein>
<organism evidence="1 2">
    <name type="scientific">Pyrobaculum ferrireducens</name>
    <dbReference type="NCBI Taxonomy" id="1104324"/>
    <lineage>
        <taxon>Archaea</taxon>
        <taxon>Thermoproteota</taxon>
        <taxon>Thermoprotei</taxon>
        <taxon>Thermoproteales</taxon>
        <taxon>Thermoproteaceae</taxon>
        <taxon>Pyrobaculum</taxon>
    </lineage>
</organism>
<evidence type="ECO:0000313" key="2">
    <source>
        <dbReference type="Proteomes" id="UP000005867"/>
    </source>
</evidence>
<gene>
    <name evidence="1" type="ORF">P186_2268</name>
</gene>
<name>G7VBP3_9CREN</name>
<dbReference type="Proteomes" id="UP000005867">
    <property type="component" value="Chromosome"/>
</dbReference>
<dbReference type="HOGENOM" id="CLU_3338626_0_0_2"/>
<accession>G7VBP3</accession>
<dbReference type="STRING" id="1104324.P186_2268"/>
<proteinExistence type="predicted"/>